<name>A0A7Z0ABU5_9MICO</name>
<evidence type="ECO:0000256" key="11">
    <source>
        <dbReference type="SAM" id="Phobius"/>
    </source>
</evidence>
<gene>
    <name evidence="13" type="ORF">BJY26_001286</name>
</gene>
<evidence type="ECO:0000256" key="7">
    <source>
        <dbReference type="ARBA" id="ARBA00022989"/>
    </source>
</evidence>
<feature type="transmembrane region" description="Helical" evidence="11">
    <location>
        <begin position="92"/>
        <end position="110"/>
    </location>
</feature>
<feature type="transmembrane region" description="Helical" evidence="11">
    <location>
        <begin position="116"/>
        <end position="136"/>
    </location>
</feature>
<reference evidence="13 14" key="1">
    <citation type="submission" date="2020-07" db="EMBL/GenBank/DDBJ databases">
        <title>Sequencing the genomes of 1000 actinobacteria strains.</title>
        <authorList>
            <person name="Klenk H.-P."/>
        </authorList>
    </citation>
    <scope>NUCLEOTIDE SEQUENCE [LARGE SCALE GENOMIC DNA]</scope>
    <source>
        <strain evidence="13 14">DSM 26341</strain>
    </source>
</reference>
<feature type="transmembrane region" description="Helical" evidence="11">
    <location>
        <begin position="56"/>
        <end position="80"/>
    </location>
</feature>
<sequence>MKGNTRDQPAELRRRPLARVVLASSIGTFIEYYDYAVFGAVAPIIASLFFPSSDPTAGLLATFAVFGLAFVLRPVGAFIFGPMGDRLGRKKTLIIVIICMGLGTFIIGFLPTYSQAGIFAPILLVAARLVQGLSAGGELSGASIYVAESAPQNRRGLMTSWLQVANTVAFLPGLAIVAILESVLSDSAMDSWGWRIPFLVAGPLAFIGQYMRRRLEESPVFENIVAAGSRTRAPLKSTFTNTATYKDLTFIVFYGAATFVGFYFILTYLPTFVSTTLNYNSNFGILVVGAFCVGSVVAIPVAGLLSDIVGRKPVSLASCIGFFVLAYPAILLLKPGNVVLAVVAGLLLAIPTSGFQAVLLVTSLERFSSPIRYTGYGVGYALLSAIFGGTTPYVTESLTSASGNYLMPAYILMTAALISLVPTIFMRETAHRRLVDI</sequence>
<feature type="transmembrane region" description="Helical" evidence="11">
    <location>
        <begin position="405"/>
        <end position="425"/>
    </location>
</feature>
<dbReference type="PROSITE" id="PS50850">
    <property type="entry name" value="MFS"/>
    <property type="match status" value="1"/>
</dbReference>
<feature type="transmembrane region" description="Helical" evidence="11">
    <location>
        <begin position="373"/>
        <end position="393"/>
    </location>
</feature>
<protein>
    <recommendedName>
        <fullName evidence="10">Putative proline/betaine transporter</fullName>
    </recommendedName>
</protein>
<evidence type="ECO:0000256" key="3">
    <source>
        <dbReference type="ARBA" id="ARBA00022448"/>
    </source>
</evidence>
<evidence type="ECO:0000256" key="5">
    <source>
        <dbReference type="ARBA" id="ARBA00022692"/>
    </source>
</evidence>
<dbReference type="InterPro" id="IPR051084">
    <property type="entry name" value="H+-coupled_symporters"/>
</dbReference>
<evidence type="ECO:0000256" key="4">
    <source>
        <dbReference type="ARBA" id="ARBA00022475"/>
    </source>
</evidence>
<evidence type="ECO:0000256" key="10">
    <source>
        <dbReference type="ARBA" id="ARBA00039918"/>
    </source>
</evidence>
<evidence type="ECO:0000256" key="8">
    <source>
        <dbReference type="ARBA" id="ARBA00023136"/>
    </source>
</evidence>
<keyword evidence="8 11" id="KW-0472">Membrane</keyword>
<comment type="caution">
    <text evidence="13">The sequence shown here is derived from an EMBL/GenBank/DDBJ whole genome shotgun (WGS) entry which is preliminary data.</text>
</comment>
<dbReference type="AlphaFoldDB" id="A0A7Z0ABU5"/>
<feature type="transmembrane region" description="Helical" evidence="11">
    <location>
        <begin position="281"/>
        <end position="302"/>
    </location>
</feature>
<dbReference type="GO" id="GO:0015293">
    <property type="term" value="F:symporter activity"/>
    <property type="evidence" value="ECO:0007669"/>
    <property type="project" value="UniProtKB-KW"/>
</dbReference>
<evidence type="ECO:0000256" key="9">
    <source>
        <dbReference type="ARBA" id="ARBA00037295"/>
    </source>
</evidence>
<keyword evidence="6" id="KW-0769">Symport</keyword>
<dbReference type="PROSITE" id="PS00217">
    <property type="entry name" value="SUGAR_TRANSPORT_2"/>
    <property type="match status" value="1"/>
</dbReference>
<dbReference type="InterPro" id="IPR005829">
    <property type="entry name" value="Sugar_transporter_CS"/>
</dbReference>
<dbReference type="PANTHER" id="PTHR43528:SF1">
    <property type="entry name" value="ALPHA-KETOGLUTARATE PERMEASE"/>
    <property type="match status" value="1"/>
</dbReference>
<dbReference type="PROSITE" id="PS00216">
    <property type="entry name" value="SUGAR_TRANSPORT_1"/>
    <property type="match status" value="1"/>
</dbReference>
<keyword evidence="4" id="KW-1003">Cell membrane</keyword>
<evidence type="ECO:0000313" key="14">
    <source>
        <dbReference type="Proteomes" id="UP000539111"/>
    </source>
</evidence>
<dbReference type="Gene3D" id="1.20.1250.20">
    <property type="entry name" value="MFS general substrate transporter like domains"/>
    <property type="match status" value="2"/>
</dbReference>
<feature type="transmembrane region" description="Helical" evidence="11">
    <location>
        <begin position="339"/>
        <end position="361"/>
    </location>
</feature>
<dbReference type="FunFam" id="1.20.1250.20:FF:000001">
    <property type="entry name" value="Dicarboxylate MFS transporter"/>
    <property type="match status" value="1"/>
</dbReference>
<dbReference type="InterPro" id="IPR036259">
    <property type="entry name" value="MFS_trans_sf"/>
</dbReference>
<dbReference type="InterPro" id="IPR005828">
    <property type="entry name" value="MFS_sugar_transport-like"/>
</dbReference>
<feature type="domain" description="Major facilitator superfamily (MFS) profile" evidence="12">
    <location>
        <begin position="20"/>
        <end position="431"/>
    </location>
</feature>
<accession>A0A7Z0ABU5</accession>
<proteinExistence type="inferred from homology"/>
<dbReference type="InterPro" id="IPR020846">
    <property type="entry name" value="MFS_dom"/>
</dbReference>
<dbReference type="SUPFAM" id="SSF103473">
    <property type="entry name" value="MFS general substrate transporter"/>
    <property type="match status" value="1"/>
</dbReference>
<comment type="function">
    <text evidence="9">May be a proton symporter involved in the uptake of osmolytes such as proline and glycine betaine.</text>
</comment>
<evidence type="ECO:0000259" key="12">
    <source>
        <dbReference type="PROSITE" id="PS50850"/>
    </source>
</evidence>
<feature type="transmembrane region" description="Helical" evidence="11">
    <location>
        <begin position="20"/>
        <end position="50"/>
    </location>
</feature>
<dbReference type="EMBL" id="JACBZP010000001">
    <property type="protein sequence ID" value="NYI66980.1"/>
    <property type="molecule type" value="Genomic_DNA"/>
</dbReference>
<dbReference type="Proteomes" id="UP000539111">
    <property type="component" value="Unassembled WGS sequence"/>
</dbReference>
<keyword evidence="3" id="KW-0813">Transport</keyword>
<feature type="transmembrane region" description="Helical" evidence="11">
    <location>
        <begin position="157"/>
        <end position="180"/>
    </location>
</feature>
<evidence type="ECO:0000256" key="6">
    <source>
        <dbReference type="ARBA" id="ARBA00022847"/>
    </source>
</evidence>
<evidence type="ECO:0000256" key="2">
    <source>
        <dbReference type="ARBA" id="ARBA00008240"/>
    </source>
</evidence>
<evidence type="ECO:0000256" key="1">
    <source>
        <dbReference type="ARBA" id="ARBA00004651"/>
    </source>
</evidence>
<feature type="transmembrane region" description="Helical" evidence="11">
    <location>
        <begin position="314"/>
        <end position="333"/>
    </location>
</feature>
<dbReference type="RefSeq" id="WP_179426663.1">
    <property type="nucleotide sequence ID" value="NZ_JACBZP010000001.1"/>
</dbReference>
<evidence type="ECO:0000313" key="13">
    <source>
        <dbReference type="EMBL" id="NYI66980.1"/>
    </source>
</evidence>
<feature type="transmembrane region" description="Helical" evidence="11">
    <location>
        <begin position="192"/>
        <end position="211"/>
    </location>
</feature>
<dbReference type="PANTHER" id="PTHR43528">
    <property type="entry name" value="ALPHA-KETOGLUTARATE PERMEASE"/>
    <property type="match status" value="1"/>
</dbReference>
<feature type="transmembrane region" description="Helical" evidence="11">
    <location>
        <begin position="248"/>
        <end position="269"/>
    </location>
</feature>
<keyword evidence="5 11" id="KW-0812">Transmembrane</keyword>
<dbReference type="GO" id="GO:0005886">
    <property type="term" value="C:plasma membrane"/>
    <property type="evidence" value="ECO:0007669"/>
    <property type="project" value="UniProtKB-SubCell"/>
</dbReference>
<keyword evidence="7 11" id="KW-1133">Transmembrane helix</keyword>
<comment type="similarity">
    <text evidence="2">Belongs to the major facilitator superfamily. Metabolite:H+ Symporter (MHS) family (TC 2.A.1.6) family.</text>
</comment>
<organism evidence="13 14">
    <name type="scientific">Spelaeicoccus albus</name>
    <dbReference type="NCBI Taxonomy" id="1280376"/>
    <lineage>
        <taxon>Bacteria</taxon>
        <taxon>Bacillati</taxon>
        <taxon>Actinomycetota</taxon>
        <taxon>Actinomycetes</taxon>
        <taxon>Micrococcales</taxon>
        <taxon>Brevibacteriaceae</taxon>
        <taxon>Spelaeicoccus</taxon>
    </lineage>
</organism>
<dbReference type="Pfam" id="PF00083">
    <property type="entry name" value="Sugar_tr"/>
    <property type="match status" value="2"/>
</dbReference>
<comment type="subcellular location">
    <subcellularLocation>
        <location evidence="1">Cell membrane</location>
        <topology evidence="1">Multi-pass membrane protein</topology>
    </subcellularLocation>
</comment>
<keyword evidence="14" id="KW-1185">Reference proteome</keyword>